<dbReference type="InterPro" id="IPR011761">
    <property type="entry name" value="ATP-grasp"/>
</dbReference>
<dbReference type="Pfam" id="PF00364">
    <property type="entry name" value="Biotin_lipoyl"/>
    <property type="match status" value="1"/>
</dbReference>
<sequence>MLETPFQKLLIANRGEIALRIMGTAQRMGMATVAVYSDADRDATHVRVADQAAYIGAAAPSQSYLNIDVILKAAHESGAQAVHPGYGFLAENADFAEACTAAGLIFVGPSADTIRRMGDKLAAKAAMIEAGVPCVPGFFGDDQSPSSLQREAEQLGFPVMIKARAGGGGRGMRLVTRYEEFDDALSSAKSEAMTAFGDDRILLERAIETPRHVEVQILADRRGHVIHLGERDCSVQRRHQKLIEESPSPAVNADLRDRMGRASVRAAQAIGYEGAGTFEYLLDGQGKFFFMEMNTRLQVEHPVTEALTGLDLVEWQMRIAMGEDLTLIQDDVPLHGHAIELRLCAEDPGRDFLPQSGRVLNWQPATDLRVDHAMCDGAEVPAQYDSMIAKLIAHGTSREDARRRLVAGLKQTIVTGVRTNQGVLVDCLRHPVFVEGDATTGFIAQHKCDLLPDPPAGETAAVMVLSAILAAGAGTALPHRFAVPIRLGRDDKTFEARVAVKRYGQCEVALGEGFTVLQVTALSGGAVRIRRDGLQEVVHMARDGDRVWLHIEGQSWDFADLSFAPVHTADETGTGKIAASMNGTVSSVGVVTGQQVTKGQVLVVLEAMKMEHDQRSDITGTVAAIHVSPGDQVTAQTVLVEVAPDDLIDN</sequence>
<dbReference type="OrthoDB" id="9763189at2"/>
<evidence type="ECO:0000256" key="4">
    <source>
        <dbReference type="ARBA" id="ARBA00022840"/>
    </source>
</evidence>
<dbReference type="PROSITE" id="PS50968">
    <property type="entry name" value="BIOTINYL_LIPOYL"/>
    <property type="match status" value="1"/>
</dbReference>
<dbReference type="InterPro" id="IPR005482">
    <property type="entry name" value="Biotin_COase_C"/>
</dbReference>
<dbReference type="CDD" id="cd06850">
    <property type="entry name" value="biotinyl_domain"/>
    <property type="match status" value="1"/>
</dbReference>
<evidence type="ECO:0000259" key="8">
    <source>
        <dbReference type="PROSITE" id="PS50975"/>
    </source>
</evidence>
<dbReference type="Pfam" id="PF00289">
    <property type="entry name" value="Biotin_carb_N"/>
    <property type="match status" value="1"/>
</dbReference>
<dbReference type="SUPFAM" id="SSF56059">
    <property type="entry name" value="Glutathione synthetase ATP-binding domain-like"/>
    <property type="match status" value="1"/>
</dbReference>
<dbReference type="InterPro" id="IPR005481">
    <property type="entry name" value="BC-like_N"/>
</dbReference>
<dbReference type="STRING" id="53501.SAMN04488043_106228"/>
<dbReference type="FunFam" id="3.30.1490.20:FF:000003">
    <property type="entry name" value="acetyl-CoA carboxylase isoform X1"/>
    <property type="match status" value="1"/>
</dbReference>
<dbReference type="Gene3D" id="3.30.470.20">
    <property type="entry name" value="ATP-grasp fold, B domain"/>
    <property type="match status" value="1"/>
</dbReference>
<comment type="cofactor">
    <cofactor evidence="1">
        <name>biotin</name>
        <dbReference type="ChEBI" id="CHEBI:57586"/>
    </cofactor>
</comment>
<feature type="domain" description="Biotin carboxylation" evidence="9">
    <location>
        <begin position="5"/>
        <end position="448"/>
    </location>
</feature>
<dbReference type="InterPro" id="IPR050856">
    <property type="entry name" value="Biotin_carboxylase_complex"/>
</dbReference>
<name>A0A0P1FLL4_THAGE</name>
<dbReference type="SUPFAM" id="SSF52440">
    <property type="entry name" value="PreATP-grasp domain"/>
    <property type="match status" value="1"/>
</dbReference>
<dbReference type="InterPro" id="IPR016185">
    <property type="entry name" value="PreATP-grasp_dom_sf"/>
</dbReference>
<dbReference type="Pfam" id="PF21139">
    <property type="entry name" value="BT_MCC_alpha"/>
    <property type="match status" value="1"/>
</dbReference>
<dbReference type="InterPro" id="IPR011053">
    <property type="entry name" value="Single_hybrid_motif"/>
</dbReference>
<dbReference type="EMBL" id="CYSA01000028">
    <property type="protein sequence ID" value="CUH68737.1"/>
    <property type="molecule type" value="Genomic_DNA"/>
</dbReference>
<dbReference type="Pfam" id="PF02786">
    <property type="entry name" value="CPSase_L_D2"/>
    <property type="match status" value="1"/>
</dbReference>
<reference evidence="10 11" key="1">
    <citation type="submission" date="2015-09" db="EMBL/GenBank/DDBJ databases">
        <authorList>
            <consortium name="Swine Surveillance"/>
        </authorList>
    </citation>
    <scope>NUCLEOTIDE SEQUENCE [LARGE SCALE GENOMIC DNA]</scope>
    <source>
        <strain evidence="10 11">CECT 4357</strain>
    </source>
</reference>
<gene>
    <name evidence="10" type="primary">accA1_3</name>
    <name evidence="10" type="ORF">TG4357_03767</name>
</gene>
<feature type="domain" description="Lipoyl-binding" evidence="7">
    <location>
        <begin position="568"/>
        <end position="643"/>
    </location>
</feature>
<dbReference type="GO" id="GO:0005524">
    <property type="term" value="F:ATP binding"/>
    <property type="evidence" value="ECO:0007669"/>
    <property type="project" value="UniProtKB-UniRule"/>
</dbReference>
<dbReference type="AlphaFoldDB" id="A0A0P1FLL4"/>
<keyword evidence="5" id="KW-0092">Biotin</keyword>
<dbReference type="RefSeq" id="WP_058264419.1">
    <property type="nucleotide sequence ID" value="NZ_CP051181.1"/>
</dbReference>
<dbReference type="FunFam" id="3.40.50.20:FF:000010">
    <property type="entry name" value="Propionyl-CoA carboxylase subunit alpha"/>
    <property type="match status" value="1"/>
</dbReference>
<evidence type="ECO:0000259" key="9">
    <source>
        <dbReference type="PROSITE" id="PS50979"/>
    </source>
</evidence>
<dbReference type="GO" id="GO:0016874">
    <property type="term" value="F:ligase activity"/>
    <property type="evidence" value="ECO:0007669"/>
    <property type="project" value="UniProtKB-KW"/>
</dbReference>
<organism evidence="10 11">
    <name type="scientific">Thalassovita gelatinovora</name>
    <name type="common">Thalassobius gelatinovorus</name>
    <dbReference type="NCBI Taxonomy" id="53501"/>
    <lineage>
        <taxon>Bacteria</taxon>
        <taxon>Pseudomonadati</taxon>
        <taxon>Pseudomonadota</taxon>
        <taxon>Alphaproteobacteria</taxon>
        <taxon>Rhodobacterales</taxon>
        <taxon>Roseobacteraceae</taxon>
        <taxon>Thalassovita</taxon>
    </lineage>
</organism>
<dbReference type="Proteomes" id="UP000051587">
    <property type="component" value="Unassembled WGS sequence"/>
</dbReference>
<dbReference type="SMART" id="SM00878">
    <property type="entry name" value="Biotin_carb_C"/>
    <property type="match status" value="1"/>
</dbReference>
<keyword evidence="11" id="KW-1185">Reference proteome</keyword>
<keyword evidence="4 6" id="KW-0067">ATP-binding</keyword>
<evidence type="ECO:0000313" key="10">
    <source>
        <dbReference type="EMBL" id="CUH68737.1"/>
    </source>
</evidence>
<proteinExistence type="predicted"/>
<dbReference type="PROSITE" id="PS00867">
    <property type="entry name" value="CPSASE_2"/>
    <property type="match status" value="1"/>
</dbReference>
<evidence type="ECO:0000259" key="7">
    <source>
        <dbReference type="PROSITE" id="PS50968"/>
    </source>
</evidence>
<dbReference type="GO" id="GO:0046872">
    <property type="term" value="F:metal ion binding"/>
    <property type="evidence" value="ECO:0007669"/>
    <property type="project" value="InterPro"/>
</dbReference>
<dbReference type="PANTHER" id="PTHR18866:SF33">
    <property type="entry name" value="METHYLCROTONOYL-COA CARBOXYLASE SUBUNIT ALPHA, MITOCHONDRIAL-RELATED"/>
    <property type="match status" value="1"/>
</dbReference>
<protein>
    <submittedName>
        <fullName evidence="10">Acetyl-/propionyl-coenzyme A carboxylase alpha chain</fullName>
    </submittedName>
</protein>
<evidence type="ECO:0000313" key="11">
    <source>
        <dbReference type="Proteomes" id="UP000051587"/>
    </source>
</evidence>
<dbReference type="InterPro" id="IPR005479">
    <property type="entry name" value="CPAse_ATP-bd"/>
</dbReference>
<evidence type="ECO:0000256" key="5">
    <source>
        <dbReference type="ARBA" id="ARBA00023267"/>
    </source>
</evidence>
<dbReference type="NCBIfam" id="NF006367">
    <property type="entry name" value="PRK08591.1"/>
    <property type="match status" value="1"/>
</dbReference>
<keyword evidence="3 6" id="KW-0547">Nucleotide-binding</keyword>
<dbReference type="FunFam" id="3.30.470.20:FF:000028">
    <property type="entry name" value="Methylcrotonoyl-CoA carboxylase subunit alpha, mitochondrial"/>
    <property type="match status" value="1"/>
</dbReference>
<dbReference type="Gene3D" id="2.40.50.100">
    <property type="match status" value="1"/>
</dbReference>
<keyword evidence="2" id="KW-0436">Ligase</keyword>
<dbReference type="PROSITE" id="PS50975">
    <property type="entry name" value="ATP_GRASP"/>
    <property type="match status" value="1"/>
</dbReference>
<dbReference type="SUPFAM" id="SSF51246">
    <property type="entry name" value="Rudiment single hybrid motif"/>
    <property type="match status" value="1"/>
</dbReference>
<dbReference type="InterPro" id="IPR011764">
    <property type="entry name" value="Biotin_carboxylation_dom"/>
</dbReference>
<evidence type="ECO:0000256" key="2">
    <source>
        <dbReference type="ARBA" id="ARBA00022598"/>
    </source>
</evidence>
<dbReference type="InterPro" id="IPR000089">
    <property type="entry name" value="Biotin_lipoyl"/>
</dbReference>
<evidence type="ECO:0000256" key="3">
    <source>
        <dbReference type="ARBA" id="ARBA00022741"/>
    </source>
</evidence>
<dbReference type="PROSITE" id="PS50979">
    <property type="entry name" value="BC"/>
    <property type="match status" value="1"/>
</dbReference>
<accession>A0A0P1FLL4</accession>
<dbReference type="InterPro" id="IPR048429">
    <property type="entry name" value="MCC_alpha_BT"/>
</dbReference>
<dbReference type="PANTHER" id="PTHR18866">
    <property type="entry name" value="CARBOXYLASE:PYRUVATE/ACETYL-COA/PROPIONYL-COA CARBOXYLASE"/>
    <property type="match status" value="1"/>
</dbReference>
<dbReference type="InterPro" id="IPR011054">
    <property type="entry name" value="Rudment_hybrid_motif"/>
</dbReference>
<dbReference type="Pfam" id="PF02785">
    <property type="entry name" value="Biotin_carb_C"/>
    <property type="match status" value="1"/>
</dbReference>
<dbReference type="SUPFAM" id="SSF51230">
    <property type="entry name" value="Single hybrid motif"/>
    <property type="match status" value="1"/>
</dbReference>
<evidence type="ECO:0000256" key="6">
    <source>
        <dbReference type="PROSITE-ProRule" id="PRU00409"/>
    </source>
</evidence>
<evidence type="ECO:0000256" key="1">
    <source>
        <dbReference type="ARBA" id="ARBA00001953"/>
    </source>
</evidence>
<feature type="domain" description="ATP-grasp" evidence="8">
    <location>
        <begin position="124"/>
        <end position="321"/>
    </location>
</feature>